<dbReference type="PANTHER" id="PTHR33164:SF64">
    <property type="entry name" value="TRANSCRIPTIONAL REGULATOR SLYA"/>
    <property type="match status" value="1"/>
</dbReference>
<dbReference type="SUPFAM" id="SSF46785">
    <property type="entry name" value="Winged helix' DNA-binding domain"/>
    <property type="match status" value="1"/>
</dbReference>
<comment type="caution">
    <text evidence="5">The sequence shown here is derived from an EMBL/GenBank/DDBJ whole genome shotgun (WGS) entry which is preliminary data.</text>
</comment>
<evidence type="ECO:0000256" key="2">
    <source>
        <dbReference type="ARBA" id="ARBA00023125"/>
    </source>
</evidence>
<dbReference type="InterPro" id="IPR000835">
    <property type="entry name" value="HTH_MarR-typ"/>
</dbReference>
<dbReference type="InterPro" id="IPR039422">
    <property type="entry name" value="MarR/SlyA-like"/>
</dbReference>
<proteinExistence type="predicted"/>
<accession>A0A6G4UYD9</accession>
<name>A0A6G4UYD9_9ACTN</name>
<dbReference type="RefSeq" id="WP_165254617.1">
    <property type="nucleotide sequence ID" value="NZ_JAAKZY010000006.1"/>
</dbReference>
<dbReference type="SMART" id="SM00347">
    <property type="entry name" value="HTH_MARR"/>
    <property type="match status" value="1"/>
</dbReference>
<keyword evidence="2" id="KW-0238">DNA-binding</keyword>
<keyword evidence="1" id="KW-0805">Transcription regulation</keyword>
<evidence type="ECO:0000313" key="6">
    <source>
        <dbReference type="Proteomes" id="UP000472335"/>
    </source>
</evidence>
<evidence type="ECO:0000256" key="3">
    <source>
        <dbReference type="ARBA" id="ARBA00023163"/>
    </source>
</evidence>
<evidence type="ECO:0000256" key="1">
    <source>
        <dbReference type="ARBA" id="ARBA00023015"/>
    </source>
</evidence>
<reference evidence="5 6" key="1">
    <citation type="submission" date="2020-02" db="EMBL/GenBank/DDBJ databases">
        <title>Whole-genome analyses of novel actinobacteria.</title>
        <authorList>
            <person name="Sahin N."/>
            <person name="Gencbay T."/>
        </authorList>
    </citation>
    <scope>NUCLEOTIDE SEQUENCE [LARGE SCALE GENOMIC DNA]</scope>
    <source>
        <strain evidence="5 6">HC44</strain>
    </source>
</reference>
<keyword evidence="6" id="KW-1185">Reference proteome</keyword>
<keyword evidence="3" id="KW-0804">Transcription</keyword>
<dbReference type="GO" id="GO:0003700">
    <property type="term" value="F:DNA-binding transcription factor activity"/>
    <property type="evidence" value="ECO:0007669"/>
    <property type="project" value="InterPro"/>
</dbReference>
<dbReference type="AlphaFoldDB" id="A0A6G4UYD9"/>
<dbReference type="InterPro" id="IPR036390">
    <property type="entry name" value="WH_DNA-bd_sf"/>
</dbReference>
<dbReference type="Gene3D" id="1.10.10.10">
    <property type="entry name" value="Winged helix-like DNA-binding domain superfamily/Winged helix DNA-binding domain"/>
    <property type="match status" value="1"/>
</dbReference>
<dbReference type="Pfam" id="PF12802">
    <property type="entry name" value="MarR_2"/>
    <property type="match status" value="1"/>
</dbReference>
<dbReference type="InterPro" id="IPR036388">
    <property type="entry name" value="WH-like_DNA-bd_sf"/>
</dbReference>
<feature type="domain" description="HTH marR-type" evidence="4">
    <location>
        <begin position="11"/>
        <end position="143"/>
    </location>
</feature>
<dbReference type="EMBL" id="JAAKZY010000006">
    <property type="protein sequence ID" value="NGO06697.1"/>
    <property type="molecule type" value="Genomic_DNA"/>
</dbReference>
<protein>
    <submittedName>
        <fullName evidence="5">Winged helix-turn-helix transcriptional regulator</fullName>
    </submittedName>
</protein>
<evidence type="ECO:0000259" key="4">
    <source>
        <dbReference type="PROSITE" id="PS50995"/>
    </source>
</evidence>
<organism evidence="5 6">
    <name type="scientific">Streptomyces scabichelini</name>
    <dbReference type="NCBI Taxonomy" id="2711217"/>
    <lineage>
        <taxon>Bacteria</taxon>
        <taxon>Bacillati</taxon>
        <taxon>Actinomycetota</taxon>
        <taxon>Actinomycetes</taxon>
        <taxon>Kitasatosporales</taxon>
        <taxon>Streptomycetaceae</taxon>
        <taxon>Streptomyces</taxon>
    </lineage>
</organism>
<sequence length="147" mass="16258">MTTTSATAVSDLDFARALTLVERSVVSRIGEALKAEGATLEEWRVLSFLGDGAGHAMTEIAEFALLSAPTLTKVVDRMVSFNLVLRRVDDTDRRRVLVFASERGNEALKRWTAAVEHEQESIVTALGDEETALLRTLLQRAWRRLGS</sequence>
<dbReference type="PROSITE" id="PS50995">
    <property type="entry name" value="HTH_MARR_2"/>
    <property type="match status" value="1"/>
</dbReference>
<dbReference type="Proteomes" id="UP000472335">
    <property type="component" value="Unassembled WGS sequence"/>
</dbReference>
<evidence type="ECO:0000313" key="5">
    <source>
        <dbReference type="EMBL" id="NGO06697.1"/>
    </source>
</evidence>
<dbReference type="GO" id="GO:0003677">
    <property type="term" value="F:DNA binding"/>
    <property type="evidence" value="ECO:0007669"/>
    <property type="project" value="UniProtKB-KW"/>
</dbReference>
<dbReference type="GO" id="GO:0006950">
    <property type="term" value="P:response to stress"/>
    <property type="evidence" value="ECO:0007669"/>
    <property type="project" value="TreeGrafter"/>
</dbReference>
<dbReference type="PANTHER" id="PTHR33164">
    <property type="entry name" value="TRANSCRIPTIONAL REGULATOR, MARR FAMILY"/>
    <property type="match status" value="1"/>
</dbReference>
<gene>
    <name evidence="5" type="ORF">G5C60_03190</name>
</gene>